<proteinExistence type="predicted"/>
<dbReference type="GO" id="GO:0003755">
    <property type="term" value="F:peptidyl-prolyl cis-trans isomerase activity"/>
    <property type="evidence" value="ECO:0007669"/>
    <property type="project" value="UniProtKB-KW"/>
</dbReference>
<evidence type="ECO:0000256" key="2">
    <source>
        <dbReference type="ARBA" id="ARBA00013194"/>
    </source>
</evidence>
<dbReference type="Gene3D" id="1.10.4030.10">
    <property type="entry name" value="Porin chaperone SurA, peptide-binding domain"/>
    <property type="match status" value="1"/>
</dbReference>
<accession>A0A220UAW0</accession>
<feature type="region of interest" description="Disordered" evidence="6">
    <location>
        <begin position="31"/>
        <end position="73"/>
    </location>
</feature>
<evidence type="ECO:0000256" key="3">
    <source>
        <dbReference type="ARBA" id="ARBA00022729"/>
    </source>
</evidence>
<dbReference type="PANTHER" id="PTHR47245:SF1">
    <property type="entry name" value="FOLDASE PROTEIN PRSA"/>
    <property type="match status" value="1"/>
</dbReference>
<dbReference type="EMBL" id="CP022316">
    <property type="protein sequence ID" value="ASK65056.1"/>
    <property type="molecule type" value="Genomic_DNA"/>
</dbReference>
<protein>
    <recommendedName>
        <fullName evidence="2">peptidylprolyl isomerase</fullName>
        <ecNumber evidence="2">5.2.1.8</ecNumber>
    </recommendedName>
</protein>
<dbReference type="OrthoDB" id="4775280at2"/>
<dbReference type="KEGG" id="brv:CFK39_03575"/>
<evidence type="ECO:0000256" key="6">
    <source>
        <dbReference type="SAM" id="MobiDB-lite"/>
    </source>
</evidence>
<dbReference type="Pfam" id="PF13624">
    <property type="entry name" value="SurA_N_3"/>
    <property type="match status" value="1"/>
</dbReference>
<evidence type="ECO:0000313" key="8">
    <source>
        <dbReference type="EMBL" id="ASK65056.1"/>
    </source>
</evidence>
<dbReference type="AlphaFoldDB" id="A0A220UAW0"/>
<reference evidence="9" key="1">
    <citation type="submission" date="2017-07" db="EMBL/GenBank/DDBJ databases">
        <title>Brachybacterium sp. VR2415.</title>
        <authorList>
            <person name="Tak E.J."/>
            <person name="Bae J.-W."/>
        </authorList>
    </citation>
    <scope>NUCLEOTIDE SEQUENCE [LARGE SCALE GENOMIC DNA]</scope>
    <source>
        <strain evidence="9">VR2415</strain>
    </source>
</reference>
<dbReference type="InterPro" id="IPR027304">
    <property type="entry name" value="Trigger_fact/SurA_dom_sf"/>
</dbReference>
<evidence type="ECO:0000256" key="5">
    <source>
        <dbReference type="ARBA" id="ARBA00023235"/>
    </source>
</evidence>
<feature type="compositionally biased region" description="Gly residues" evidence="6">
    <location>
        <begin position="49"/>
        <end position="60"/>
    </location>
</feature>
<dbReference type="PROSITE" id="PS51257">
    <property type="entry name" value="PROKAR_LIPOPROTEIN"/>
    <property type="match status" value="1"/>
</dbReference>
<dbReference type="RefSeq" id="WP_089064303.1">
    <property type="nucleotide sequence ID" value="NZ_CP022316.1"/>
</dbReference>
<feature type="region of interest" description="Disordered" evidence="6">
    <location>
        <begin position="216"/>
        <end position="253"/>
    </location>
</feature>
<dbReference type="EC" id="5.2.1.8" evidence="2"/>
<dbReference type="SUPFAM" id="SSF109998">
    <property type="entry name" value="Triger factor/SurA peptide-binding domain-like"/>
    <property type="match status" value="1"/>
</dbReference>
<evidence type="ECO:0000256" key="1">
    <source>
        <dbReference type="ARBA" id="ARBA00000971"/>
    </source>
</evidence>
<keyword evidence="5" id="KW-0413">Isomerase</keyword>
<sequence>MKIPSHRALRRTLAALTLTTALALTGCSGDQAAPTGGSDQGGQAPAASDGGGSPLAGGQNGEQPQLPEADVSDVPDVVAEVNGEKITKDEFVSVYEGQFQQAAMQQQSTGQEVDQTELKQQVANQLVDNRLLLQGANEAGIEPSEKDIDATLEEIAKQNGLGSGDEVVSALEEQGMSEEEVRKEAASQFTLTAFIEQEADIQPPSDEELKTQYDQLVEQQSQSGGQQTEVPPFEDVKDQLAQQATSQQQNEAATTIAAELREAGDVTINL</sequence>
<keyword evidence="3 7" id="KW-0732">Signal</keyword>
<organism evidence="8 9">
    <name type="scientific">Brachybacterium avium</name>
    <dbReference type="NCBI Taxonomy" id="2017485"/>
    <lineage>
        <taxon>Bacteria</taxon>
        <taxon>Bacillati</taxon>
        <taxon>Actinomycetota</taxon>
        <taxon>Actinomycetes</taxon>
        <taxon>Micrococcales</taxon>
        <taxon>Dermabacteraceae</taxon>
        <taxon>Brachybacterium</taxon>
    </lineage>
</organism>
<evidence type="ECO:0000313" key="9">
    <source>
        <dbReference type="Proteomes" id="UP000198398"/>
    </source>
</evidence>
<evidence type="ECO:0000256" key="4">
    <source>
        <dbReference type="ARBA" id="ARBA00023110"/>
    </source>
</evidence>
<feature type="signal peptide" evidence="7">
    <location>
        <begin position="1"/>
        <end position="32"/>
    </location>
</feature>
<feature type="chain" id="PRO_5012736324" description="peptidylprolyl isomerase" evidence="7">
    <location>
        <begin position="33"/>
        <end position="270"/>
    </location>
</feature>
<keyword evidence="9" id="KW-1185">Reference proteome</keyword>
<keyword evidence="4" id="KW-0697">Rotamase</keyword>
<dbReference type="Proteomes" id="UP000198398">
    <property type="component" value="Chromosome"/>
</dbReference>
<gene>
    <name evidence="8" type="ORF">CFK39_03575</name>
</gene>
<name>A0A220UAW0_9MICO</name>
<evidence type="ECO:0000256" key="7">
    <source>
        <dbReference type="SAM" id="SignalP"/>
    </source>
</evidence>
<dbReference type="InterPro" id="IPR050245">
    <property type="entry name" value="PrsA_foldase"/>
</dbReference>
<feature type="compositionally biased region" description="Low complexity" evidence="6">
    <location>
        <begin position="239"/>
        <end position="253"/>
    </location>
</feature>
<dbReference type="PANTHER" id="PTHR47245">
    <property type="entry name" value="PEPTIDYLPROLYL ISOMERASE"/>
    <property type="match status" value="1"/>
</dbReference>
<comment type="catalytic activity">
    <reaction evidence="1">
        <text>[protein]-peptidylproline (omega=180) = [protein]-peptidylproline (omega=0)</text>
        <dbReference type="Rhea" id="RHEA:16237"/>
        <dbReference type="Rhea" id="RHEA-COMP:10747"/>
        <dbReference type="Rhea" id="RHEA-COMP:10748"/>
        <dbReference type="ChEBI" id="CHEBI:83833"/>
        <dbReference type="ChEBI" id="CHEBI:83834"/>
        <dbReference type="EC" id="5.2.1.8"/>
    </reaction>
</comment>